<name>A0ABQ4GD35_9ACTN</name>
<evidence type="ECO:0000313" key="2">
    <source>
        <dbReference type="Proteomes" id="UP000660454"/>
    </source>
</evidence>
<evidence type="ECO:0000313" key="1">
    <source>
        <dbReference type="EMBL" id="GIH59275.1"/>
    </source>
</evidence>
<organism evidence="1 2">
    <name type="scientific">Microbispora siamensis</name>
    <dbReference type="NCBI Taxonomy" id="564413"/>
    <lineage>
        <taxon>Bacteria</taxon>
        <taxon>Bacillati</taxon>
        <taxon>Actinomycetota</taxon>
        <taxon>Actinomycetes</taxon>
        <taxon>Streptosporangiales</taxon>
        <taxon>Streptosporangiaceae</taxon>
        <taxon>Microbispora</taxon>
    </lineage>
</organism>
<dbReference type="Proteomes" id="UP000660454">
    <property type="component" value="Unassembled WGS sequence"/>
</dbReference>
<proteinExistence type="predicted"/>
<gene>
    <name evidence="1" type="ORF">Msi02_00920</name>
</gene>
<comment type="caution">
    <text evidence="1">The sequence shown here is derived from an EMBL/GenBank/DDBJ whole genome shotgun (WGS) entry which is preliminary data.</text>
</comment>
<protein>
    <submittedName>
        <fullName evidence="1">Uncharacterized protein</fullName>
    </submittedName>
</protein>
<reference evidence="1 2" key="1">
    <citation type="submission" date="2021-01" db="EMBL/GenBank/DDBJ databases">
        <title>Whole genome shotgun sequence of Microbispora siamensis NBRC 104113.</title>
        <authorList>
            <person name="Komaki H."/>
            <person name="Tamura T."/>
        </authorList>
    </citation>
    <scope>NUCLEOTIDE SEQUENCE [LARGE SCALE GENOMIC DNA]</scope>
    <source>
        <strain evidence="1 2">NBRC 104113</strain>
    </source>
</reference>
<sequence>MPELRPSAAGILFGLEKGSEPGGRIRWRLWVGPDNLPRRFTASIVWDALETENVRTMNWTTFYRRWGDRVEIKPPLRHLWVEENRDIRPPEAEPGT</sequence>
<accession>A0ABQ4GD35</accession>
<keyword evidence="2" id="KW-1185">Reference proteome</keyword>
<dbReference type="EMBL" id="BOOF01000001">
    <property type="protein sequence ID" value="GIH59275.1"/>
    <property type="molecule type" value="Genomic_DNA"/>
</dbReference>